<dbReference type="RefSeq" id="WP_156275757.1">
    <property type="nucleotide sequence ID" value="NZ_CP046244.1"/>
</dbReference>
<dbReference type="InterPro" id="IPR035965">
    <property type="entry name" value="PAS-like_dom_sf"/>
</dbReference>
<dbReference type="InterPro" id="IPR000014">
    <property type="entry name" value="PAS"/>
</dbReference>
<feature type="domain" description="Sigma-54 factor interaction" evidence="6">
    <location>
        <begin position="272"/>
        <end position="502"/>
    </location>
</feature>
<dbReference type="PROSITE" id="PS00675">
    <property type="entry name" value="SIGMA54_INTERACT_1"/>
    <property type="match status" value="1"/>
</dbReference>
<evidence type="ECO:0000256" key="5">
    <source>
        <dbReference type="ARBA" id="ARBA00023163"/>
    </source>
</evidence>
<feature type="domain" description="PAS" evidence="7">
    <location>
        <begin position="150"/>
        <end position="202"/>
    </location>
</feature>
<dbReference type="Proteomes" id="UP000425916">
    <property type="component" value="Chromosome"/>
</dbReference>
<dbReference type="PANTHER" id="PTHR32071">
    <property type="entry name" value="TRANSCRIPTIONAL REGULATORY PROTEIN"/>
    <property type="match status" value="1"/>
</dbReference>
<accession>A0A6I5ZW52</accession>
<dbReference type="Gene3D" id="3.30.450.20">
    <property type="entry name" value="PAS domain"/>
    <property type="match status" value="1"/>
</dbReference>
<dbReference type="OrthoDB" id="9803970at2"/>
<dbReference type="PROSITE" id="PS00688">
    <property type="entry name" value="SIGMA54_INTERACT_3"/>
    <property type="match status" value="1"/>
</dbReference>
<keyword evidence="3" id="KW-0805">Transcription regulation</keyword>
<dbReference type="InterPro" id="IPR009057">
    <property type="entry name" value="Homeodomain-like_sf"/>
</dbReference>
<name>A0A6I5ZW52_9FIRM</name>
<evidence type="ECO:0000313" key="8">
    <source>
        <dbReference type="EMBL" id="QGP93909.1"/>
    </source>
</evidence>
<dbReference type="Pfam" id="PF13188">
    <property type="entry name" value="PAS_8"/>
    <property type="match status" value="1"/>
</dbReference>
<dbReference type="AlphaFoldDB" id="A0A6I5ZW52"/>
<dbReference type="InterPro" id="IPR002078">
    <property type="entry name" value="Sigma_54_int"/>
</dbReference>
<dbReference type="CDD" id="cd00009">
    <property type="entry name" value="AAA"/>
    <property type="match status" value="1"/>
</dbReference>
<organism evidence="8 9">
    <name type="scientific">Neomoorella glycerini</name>
    <dbReference type="NCBI Taxonomy" id="55779"/>
    <lineage>
        <taxon>Bacteria</taxon>
        <taxon>Bacillati</taxon>
        <taxon>Bacillota</taxon>
        <taxon>Clostridia</taxon>
        <taxon>Neomoorellales</taxon>
        <taxon>Neomoorellaceae</taxon>
        <taxon>Neomoorella</taxon>
    </lineage>
</organism>
<reference evidence="8 9" key="1">
    <citation type="submission" date="2019-11" db="EMBL/GenBank/DDBJ databases">
        <title>Genome sequence of Moorella glycerini DSM11254.</title>
        <authorList>
            <person name="Poehlein A."/>
            <person name="Boeer T."/>
            <person name="Daniel R."/>
        </authorList>
    </citation>
    <scope>NUCLEOTIDE SEQUENCE [LARGE SCALE GENOMIC DNA]</scope>
    <source>
        <strain evidence="8 9">DSM 11254</strain>
    </source>
</reference>
<dbReference type="GO" id="GO:0005524">
    <property type="term" value="F:ATP binding"/>
    <property type="evidence" value="ECO:0007669"/>
    <property type="project" value="UniProtKB-KW"/>
</dbReference>
<dbReference type="PROSITE" id="PS00676">
    <property type="entry name" value="SIGMA54_INTERACT_2"/>
    <property type="match status" value="1"/>
</dbReference>
<dbReference type="Gene3D" id="3.40.50.300">
    <property type="entry name" value="P-loop containing nucleotide triphosphate hydrolases"/>
    <property type="match status" value="1"/>
</dbReference>
<keyword evidence="5" id="KW-0804">Transcription</keyword>
<evidence type="ECO:0000256" key="1">
    <source>
        <dbReference type="ARBA" id="ARBA00022741"/>
    </source>
</evidence>
<dbReference type="PROSITE" id="PS50112">
    <property type="entry name" value="PAS"/>
    <property type="match status" value="1"/>
</dbReference>
<dbReference type="FunFam" id="3.40.50.300:FF:000006">
    <property type="entry name" value="DNA-binding transcriptional regulator NtrC"/>
    <property type="match status" value="1"/>
</dbReference>
<keyword evidence="9" id="KW-1185">Reference proteome</keyword>
<gene>
    <name evidence="8" type="primary">norR_14</name>
    <name evidence="8" type="ORF">MGLY_33330</name>
</gene>
<dbReference type="EMBL" id="CP046244">
    <property type="protein sequence ID" value="QGP93909.1"/>
    <property type="molecule type" value="Genomic_DNA"/>
</dbReference>
<dbReference type="InterPro" id="IPR025662">
    <property type="entry name" value="Sigma_54_int_dom_ATP-bd_1"/>
</dbReference>
<dbReference type="PROSITE" id="PS50045">
    <property type="entry name" value="SIGMA54_INTERACT_4"/>
    <property type="match status" value="1"/>
</dbReference>
<dbReference type="SUPFAM" id="SSF46689">
    <property type="entry name" value="Homeodomain-like"/>
    <property type="match status" value="1"/>
</dbReference>
<sequence length="580" mass="63753">MTVLNYDYLQRIAVIMASILKLDVTIVNHELVRVAGTGKYQQKIGCRLPEGSSFAYALRTGQEAIVCEAGQGICHACQWRQECVETAHVCSPIIIEGRPAGVIGLIAFDGLQKQQLLARVEDYKDFIGQMSALIASKMAEDSRIEQLKIAQSQIETIFQTVTAGMLLLDKEGRVVTGNQAAASILGLKQEGLTGKEITQIFNGTSFDLTRRWRREVARINKRATIRCLASLEPVITNGSYAGAVLTFTSLQDVHRLVGEVTGGHAGHGFENIIGASPALAKCKEKAATAAAGNSTVLITGETGTGKELLARAIHAASSRREKPFIAINCGAIPETLLESELFGYEEGAFTGAKRGGKPGKFQLADGGTLFLDEIGDMPLFLQVKLLRVIQEGAIERLGGLEKIPVDVRIIAATNQDLPRKVQRGEFRADLYYRLNVIPIEIPPLRRRKEDIPALLAHFLPLYCRRLQKPLPRLVPEVEKAFLAYDWPGNVRELENAVEYAVNMFSGTVITCAHLPLWLQENLSTQGNNRLTPLRELERRELQKALAVYGTSKEGKEQIARALGIGLATVYRKLKKYGLEQ</sequence>
<keyword evidence="4" id="KW-0238">DNA-binding</keyword>
<dbReference type="Gene3D" id="1.10.10.60">
    <property type="entry name" value="Homeodomain-like"/>
    <property type="match status" value="1"/>
</dbReference>
<proteinExistence type="predicted"/>
<protein>
    <submittedName>
        <fullName evidence="8">Anaerobic nitric oxide reductase transcription regulator NorR</fullName>
    </submittedName>
</protein>
<dbReference type="SMART" id="SM00091">
    <property type="entry name" value="PAS"/>
    <property type="match status" value="1"/>
</dbReference>
<dbReference type="Pfam" id="PF25601">
    <property type="entry name" value="AAA_lid_14"/>
    <property type="match status" value="1"/>
</dbReference>
<dbReference type="SUPFAM" id="SSF52540">
    <property type="entry name" value="P-loop containing nucleoside triphosphate hydrolases"/>
    <property type="match status" value="1"/>
</dbReference>
<dbReference type="SUPFAM" id="SSF55785">
    <property type="entry name" value="PYP-like sensor domain (PAS domain)"/>
    <property type="match status" value="1"/>
</dbReference>
<dbReference type="SMART" id="SM00382">
    <property type="entry name" value="AAA"/>
    <property type="match status" value="1"/>
</dbReference>
<evidence type="ECO:0000256" key="4">
    <source>
        <dbReference type="ARBA" id="ARBA00023125"/>
    </source>
</evidence>
<dbReference type="Pfam" id="PF00158">
    <property type="entry name" value="Sigma54_activat"/>
    <property type="match status" value="1"/>
</dbReference>
<evidence type="ECO:0000256" key="2">
    <source>
        <dbReference type="ARBA" id="ARBA00022840"/>
    </source>
</evidence>
<evidence type="ECO:0000259" key="6">
    <source>
        <dbReference type="PROSITE" id="PS50045"/>
    </source>
</evidence>
<dbReference type="GO" id="GO:0006355">
    <property type="term" value="P:regulation of DNA-templated transcription"/>
    <property type="evidence" value="ECO:0007669"/>
    <property type="project" value="InterPro"/>
</dbReference>
<dbReference type="InterPro" id="IPR058031">
    <property type="entry name" value="AAA_lid_NorR"/>
</dbReference>
<dbReference type="GO" id="GO:0003677">
    <property type="term" value="F:DNA binding"/>
    <property type="evidence" value="ECO:0007669"/>
    <property type="project" value="UniProtKB-KW"/>
</dbReference>
<evidence type="ECO:0000256" key="3">
    <source>
        <dbReference type="ARBA" id="ARBA00023015"/>
    </source>
</evidence>
<dbReference type="NCBIfam" id="TIGR00229">
    <property type="entry name" value="sensory_box"/>
    <property type="match status" value="1"/>
</dbReference>
<evidence type="ECO:0000259" key="7">
    <source>
        <dbReference type="PROSITE" id="PS50112"/>
    </source>
</evidence>
<dbReference type="InterPro" id="IPR025944">
    <property type="entry name" value="Sigma_54_int_dom_CS"/>
</dbReference>
<dbReference type="InterPro" id="IPR025943">
    <property type="entry name" value="Sigma_54_int_dom_ATP-bd_2"/>
</dbReference>
<dbReference type="InterPro" id="IPR027417">
    <property type="entry name" value="P-loop_NTPase"/>
</dbReference>
<dbReference type="Gene3D" id="1.10.8.60">
    <property type="match status" value="1"/>
</dbReference>
<dbReference type="InterPro" id="IPR003593">
    <property type="entry name" value="AAA+_ATPase"/>
</dbReference>
<dbReference type="PANTHER" id="PTHR32071:SF57">
    <property type="entry name" value="C4-DICARBOXYLATE TRANSPORT TRANSCRIPTIONAL REGULATORY PROTEIN DCTD"/>
    <property type="match status" value="1"/>
</dbReference>
<keyword evidence="2" id="KW-0067">ATP-binding</keyword>
<keyword evidence="1" id="KW-0547">Nucleotide-binding</keyword>
<evidence type="ECO:0000313" key="9">
    <source>
        <dbReference type="Proteomes" id="UP000425916"/>
    </source>
</evidence>